<organism evidence="1 2">
    <name type="scientific">Thalictrum thalictroides</name>
    <name type="common">Rue-anemone</name>
    <name type="synonym">Anemone thalictroides</name>
    <dbReference type="NCBI Taxonomy" id="46969"/>
    <lineage>
        <taxon>Eukaryota</taxon>
        <taxon>Viridiplantae</taxon>
        <taxon>Streptophyta</taxon>
        <taxon>Embryophyta</taxon>
        <taxon>Tracheophyta</taxon>
        <taxon>Spermatophyta</taxon>
        <taxon>Magnoliopsida</taxon>
        <taxon>Ranunculales</taxon>
        <taxon>Ranunculaceae</taxon>
        <taxon>Thalictroideae</taxon>
        <taxon>Thalictrum</taxon>
    </lineage>
</organism>
<evidence type="ECO:0000313" key="1">
    <source>
        <dbReference type="EMBL" id="KAF5204307.1"/>
    </source>
</evidence>
<sequence>MEDRTTSGIFRYNEYSWLLQGIDSSDAIFKTVSKTGKKTTFWEAEAPVEVKPAEAETKAPTEVVPVL</sequence>
<proteinExistence type="predicted"/>
<protein>
    <submittedName>
        <fullName evidence="1">Uncharacterized protein</fullName>
    </submittedName>
</protein>
<keyword evidence="2" id="KW-1185">Reference proteome</keyword>
<accession>A0A7J6X5H9</accession>
<gene>
    <name evidence="1" type="ORF">FRX31_006105</name>
</gene>
<reference evidence="1 2" key="1">
    <citation type="submission" date="2020-06" db="EMBL/GenBank/DDBJ databases">
        <title>Transcriptomic and genomic resources for Thalictrum thalictroides and T. hernandezii: Facilitating candidate gene discovery in an emerging model plant lineage.</title>
        <authorList>
            <person name="Arias T."/>
            <person name="Riano-Pachon D.M."/>
            <person name="Di Stilio V.S."/>
        </authorList>
    </citation>
    <scope>NUCLEOTIDE SEQUENCE [LARGE SCALE GENOMIC DNA]</scope>
    <source>
        <strain evidence="2">cv. WT478/WT964</strain>
        <tissue evidence="1">Leaves</tissue>
    </source>
</reference>
<dbReference type="AlphaFoldDB" id="A0A7J6X5H9"/>
<evidence type="ECO:0000313" key="2">
    <source>
        <dbReference type="Proteomes" id="UP000554482"/>
    </source>
</evidence>
<dbReference type="Proteomes" id="UP000554482">
    <property type="component" value="Unassembled WGS sequence"/>
</dbReference>
<dbReference type="EMBL" id="JABWDY010005592">
    <property type="protein sequence ID" value="KAF5204307.1"/>
    <property type="molecule type" value="Genomic_DNA"/>
</dbReference>
<comment type="caution">
    <text evidence="1">The sequence shown here is derived from an EMBL/GenBank/DDBJ whole genome shotgun (WGS) entry which is preliminary data.</text>
</comment>
<name>A0A7J6X5H9_THATH</name>